<dbReference type="EMBL" id="JAHZIK010002668">
    <property type="protein sequence ID" value="MBW7461071.1"/>
    <property type="molecule type" value="Genomic_DNA"/>
</dbReference>
<keyword evidence="3" id="KW-1185">Reference proteome</keyword>
<dbReference type="InterPro" id="IPR012854">
    <property type="entry name" value="Cu_amine_oxidase-like_N"/>
</dbReference>
<gene>
    <name evidence="2" type="ORF">K0U00_44160</name>
</gene>
<feature type="domain" description="Copper amine oxidase-like N-terminal" evidence="1">
    <location>
        <begin position="29"/>
        <end position="73"/>
    </location>
</feature>
<feature type="non-terminal residue" evidence="2">
    <location>
        <position position="86"/>
    </location>
</feature>
<accession>A0ABS7CKK8</accession>
<dbReference type="Gene3D" id="3.30.457.10">
    <property type="entry name" value="Copper amine oxidase-like, N-terminal domain"/>
    <property type="match status" value="1"/>
</dbReference>
<protein>
    <submittedName>
        <fullName evidence="2">Copper amine oxidase N-terminal domain-containing protein</fullName>
    </submittedName>
</protein>
<organism evidence="2 3">
    <name type="scientific">Paenibacillus sepulcri</name>
    <dbReference type="NCBI Taxonomy" id="359917"/>
    <lineage>
        <taxon>Bacteria</taxon>
        <taxon>Bacillati</taxon>
        <taxon>Bacillota</taxon>
        <taxon>Bacilli</taxon>
        <taxon>Bacillales</taxon>
        <taxon>Paenibacillaceae</taxon>
        <taxon>Paenibacillus</taxon>
    </lineage>
</organism>
<dbReference type="Pfam" id="PF07833">
    <property type="entry name" value="Cu_amine_oxidN1"/>
    <property type="match status" value="1"/>
</dbReference>
<reference evidence="2 3" key="1">
    <citation type="submission" date="2021-07" db="EMBL/GenBank/DDBJ databases">
        <title>Paenibacillus radiodurans sp. nov., isolated from the southeastern edge of Tengger Desert.</title>
        <authorList>
            <person name="Zhang G."/>
        </authorList>
    </citation>
    <scope>NUCLEOTIDE SEQUENCE [LARGE SCALE GENOMIC DNA]</scope>
    <source>
        <strain evidence="2 3">CCM 7311</strain>
    </source>
</reference>
<dbReference type="InterPro" id="IPR036582">
    <property type="entry name" value="Mao_N_sf"/>
</dbReference>
<dbReference type="SUPFAM" id="SSF55383">
    <property type="entry name" value="Copper amine oxidase, domain N"/>
    <property type="match status" value="1"/>
</dbReference>
<name>A0ABS7CKK8_9BACL</name>
<dbReference type="Proteomes" id="UP001519887">
    <property type="component" value="Unassembled WGS sequence"/>
</dbReference>
<evidence type="ECO:0000313" key="3">
    <source>
        <dbReference type="Proteomes" id="UP001519887"/>
    </source>
</evidence>
<comment type="caution">
    <text evidence="2">The sequence shown here is derived from an EMBL/GenBank/DDBJ whole genome shotgun (WGS) entry which is preliminary data.</text>
</comment>
<evidence type="ECO:0000313" key="2">
    <source>
        <dbReference type="EMBL" id="MBW7461071.1"/>
    </source>
</evidence>
<proteinExistence type="predicted"/>
<evidence type="ECO:0000259" key="1">
    <source>
        <dbReference type="Pfam" id="PF07833"/>
    </source>
</evidence>
<sequence>MLISGYGLAPKAQAASAAPAPLSIMLDSYPLPFPADPVVIQGTTMVPFRAIAEAMQISVQWTAKTQQIEATKSIAGASKTVILRVS</sequence>